<reference evidence="2 3" key="1">
    <citation type="submission" date="2016-02" db="EMBL/GenBank/DDBJ databases">
        <title>Genome analysis of coral dinoflagellate symbionts highlights evolutionary adaptations to a symbiotic lifestyle.</title>
        <authorList>
            <person name="Aranda M."/>
            <person name="Li Y."/>
            <person name="Liew Y.J."/>
            <person name="Baumgarten S."/>
            <person name="Simakov O."/>
            <person name="Wilson M."/>
            <person name="Piel J."/>
            <person name="Ashoor H."/>
            <person name="Bougouffa S."/>
            <person name="Bajic V.B."/>
            <person name="Ryu T."/>
            <person name="Ravasi T."/>
            <person name="Bayer T."/>
            <person name="Micklem G."/>
            <person name="Kim H."/>
            <person name="Bhak J."/>
            <person name="Lajeunesse T.C."/>
            <person name="Voolstra C.R."/>
        </authorList>
    </citation>
    <scope>NUCLEOTIDE SEQUENCE [LARGE SCALE GENOMIC DNA]</scope>
    <source>
        <strain evidence="2 3">CCMP2467</strain>
    </source>
</reference>
<evidence type="ECO:0000313" key="2">
    <source>
        <dbReference type="EMBL" id="OLP90001.1"/>
    </source>
</evidence>
<dbReference type="Proteomes" id="UP000186817">
    <property type="component" value="Unassembled WGS sequence"/>
</dbReference>
<dbReference type="OrthoDB" id="10351725at2759"/>
<name>A0A1Q9D490_SYMMI</name>
<evidence type="ECO:0000313" key="3">
    <source>
        <dbReference type="Proteomes" id="UP000186817"/>
    </source>
</evidence>
<feature type="transmembrane region" description="Helical" evidence="1">
    <location>
        <begin position="122"/>
        <end position="144"/>
    </location>
</feature>
<dbReference type="AlphaFoldDB" id="A0A1Q9D490"/>
<accession>A0A1Q9D490</accession>
<organism evidence="2 3">
    <name type="scientific">Symbiodinium microadriaticum</name>
    <name type="common">Dinoflagellate</name>
    <name type="synonym">Zooxanthella microadriatica</name>
    <dbReference type="NCBI Taxonomy" id="2951"/>
    <lineage>
        <taxon>Eukaryota</taxon>
        <taxon>Sar</taxon>
        <taxon>Alveolata</taxon>
        <taxon>Dinophyceae</taxon>
        <taxon>Suessiales</taxon>
        <taxon>Symbiodiniaceae</taxon>
        <taxon>Symbiodinium</taxon>
    </lineage>
</organism>
<keyword evidence="1" id="KW-1133">Transmembrane helix</keyword>
<protein>
    <submittedName>
        <fullName evidence="2">Uncharacterized protein</fullName>
    </submittedName>
</protein>
<keyword evidence="3" id="KW-1185">Reference proteome</keyword>
<gene>
    <name evidence="2" type="ORF">AK812_SmicGene28479</name>
</gene>
<dbReference type="EMBL" id="LSRX01000732">
    <property type="protein sequence ID" value="OLP90001.1"/>
    <property type="molecule type" value="Genomic_DNA"/>
</dbReference>
<comment type="caution">
    <text evidence="2">The sequence shown here is derived from an EMBL/GenBank/DDBJ whole genome shotgun (WGS) entry which is preliminary data.</text>
</comment>
<sequence length="454" mass="50457">MEERQRPLKKAREIEALKQMKRKEQEANFTYATDKSGEYKYYTEGGSICKESYATKEKAWYGWDYTYKYEKGKGKEEYEKKCFCGSAAKMMMKSTCYGEHTVQFAGDFEALPGLLRALGMQVLMRFAAVFYGGSIFGVGGSGYLKLVPSGDITFRTKESRKRSDRALGHLLLLERKKEVVAEPPMLPPGTFWTLGEKGGCTEYRVGKFARFVEQERHKGVRQQYHHVSFGALLLRAIRLAKCDPEVLWEDFAREEKADAALWLSFLGLDLKTVPAVQQDLVKRAKQCIGSQHEWLHDVARLILQGLLDEINSGSIKIAAGKEDQVALTLVDIREGARESIQPGLQAFATAKARESIQPGLQAFATAKDAARALRSACSGEVLKPGNPLSEAHAFRILFAKAWGLERALIHGADNRLEGPAATVGKVVAVFLVNRSDGATAATRVLETLVELCKS</sequence>
<keyword evidence="1" id="KW-0472">Membrane</keyword>
<proteinExistence type="predicted"/>
<evidence type="ECO:0000256" key="1">
    <source>
        <dbReference type="SAM" id="Phobius"/>
    </source>
</evidence>
<keyword evidence="1" id="KW-0812">Transmembrane</keyword>